<evidence type="ECO:0000313" key="2">
    <source>
        <dbReference type="Proteomes" id="UP001064489"/>
    </source>
</evidence>
<sequence length="75" mass="8110">MCLYICCTGNTVVIILSECKESEYSGGQFAPVGGLAYYITAPHHQVFQEQQMVLWQISWGAIGSGTGILIAVTII</sequence>
<reference evidence="1" key="2">
    <citation type="submission" date="2023-02" db="EMBL/GenBank/DDBJ databases">
        <authorList>
            <person name="Swenson N.G."/>
            <person name="Wegrzyn J.L."/>
            <person name="Mcevoy S.L."/>
        </authorList>
    </citation>
    <scope>NUCLEOTIDE SEQUENCE</scope>
    <source>
        <strain evidence="1">91603</strain>
        <tissue evidence="1">Leaf</tissue>
    </source>
</reference>
<keyword evidence="2" id="KW-1185">Reference proteome</keyword>
<comment type="caution">
    <text evidence="1">The sequence shown here is derived from an EMBL/GenBank/DDBJ whole genome shotgun (WGS) entry which is preliminary data.</text>
</comment>
<gene>
    <name evidence="1" type="ORF">LWI28_028243</name>
</gene>
<protein>
    <submittedName>
        <fullName evidence="1">Uncharacterized protein</fullName>
    </submittedName>
</protein>
<name>A0AAD5IC99_ACENE</name>
<evidence type="ECO:0000313" key="1">
    <source>
        <dbReference type="EMBL" id="KAI9157797.1"/>
    </source>
</evidence>
<proteinExistence type="predicted"/>
<accession>A0AAD5IC99</accession>
<dbReference type="Proteomes" id="UP001064489">
    <property type="component" value="Chromosome 12"/>
</dbReference>
<dbReference type="EMBL" id="JAJSOW010000107">
    <property type="protein sequence ID" value="KAI9157797.1"/>
    <property type="molecule type" value="Genomic_DNA"/>
</dbReference>
<organism evidence="1 2">
    <name type="scientific">Acer negundo</name>
    <name type="common">Box elder</name>
    <dbReference type="NCBI Taxonomy" id="4023"/>
    <lineage>
        <taxon>Eukaryota</taxon>
        <taxon>Viridiplantae</taxon>
        <taxon>Streptophyta</taxon>
        <taxon>Embryophyta</taxon>
        <taxon>Tracheophyta</taxon>
        <taxon>Spermatophyta</taxon>
        <taxon>Magnoliopsida</taxon>
        <taxon>eudicotyledons</taxon>
        <taxon>Gunneridae</taxon>
        <taxon>Pentapetalae</taxon>
        <taxon>rosids</taxon>
        <taxon>malvids</taxon>
        <taxon>Sapindales</taxon>
        <taxon>Sapindaceae</taxon>
        <taxon>Hippocastanoideae</taxon>
        <taxon>Acereae</taxon>
        <taxon>Acer</taxon>
    </lineage>
</organism>
<reference evidence="1" key="1">
    <citation type="journal article" date="2022" name="Plant J.">
        <title>Strategies of tolerance reflected in two North American maple genomes.</title>
        <authorList>
            <person name="McEvoy S.L."/>
            <person name="Sezen U.U."/>
            <person name="Trouern-Trend A."/>
            <person name="McMahon S.M."/>
            <person name="Schaberg P.G."/>
            <person name="Yang J."/>
            <person name="Wegrzyn J.L."/>
            <person name="Swenson N.G."/>
        </authorList>
    </citation>
    <scope>NUCLEOTIDE SEQUENCE</scope>
    <source>
        <strain evidence="1">91603</strain>
    </source>
</reference>
<dbReference type="AlphaFoldDB" id="A0AAD5IC99"/>